<evidence type="ECO:0000256" key="15">
    <source>
        <dbReference type="ARBA" id="ARBA00023113"/>
    </source>
</evidence>
<keyword evidence="14" id="KW-0808">Transferase</keyword>
<evidence type="ECO:0000256" key="6">
    <source>
        <dbReference type="ARBA" id="ARBA00022741"/>
    </source>
</evidence>
<feature type="compositionally biased region" description="Polar residues" evidence="18">
    <location>
        <begin position="713"/>
        <end position="723"/>
    </location>
</feature>
<dbReference type="GO" id="GO:0005524">
    <property type="term" value="F:ATP binding"/>
    <property type="evidence" value="ECO:0007669"/>
    <property type="project" value="UniProtKB-KW"/>
</dbReference>
<dbReference type="CDD" id="cd09272">
    <property type="entry name" value="RNase_HI_RT_Ty1"/>
    <property type="match status" value="1"/>
</dbReference>
<keyword evidence="17" id="KW-0511">Multifunctional enzyme</keyword>
<dbReference type="GO" id="GO:0004190">
    <property type="term" value="F:aspartic-type endopeptidase activity"/>
    <property type="evidence" value="ECO:0007669"/>
    <property type="project" value="UniProtKB-KW"/>
</dbReference>
<dbReference type="InterPro" id="IPR001584">
    <property type="entry name" value="Integrase_cat-core"/>
</dbReference>
<proteinExistence type="predicted"/>
<keyword evidence="16" id="KW-0233">DNA recombination</keyword>
<evidence type="ECO:0000259" key="19">
    <source>
        <dbReference type="PROSITE" id="PS50994"/>
    </source>
</evidence>
<feature type="compositionally biased region" description="Polar residues" evidence="18">
    <location>
        <begin position="1322"/>
        <end position="1332"/>
    </location>
</feature>
<evidence type="ECO:0000256" key="11">
    <source>
        <dbReference type="ARBA" id="ARBA00022842"/>
    </source>
</evidence>
<evidence type="ECO:0000256" key="18">
    <source>
        <dbReference type="SAM" id="MobiDB-lite"/>
    </source>
</evidence>
<keyword evidence="14" id="KW-0239">DNA-directed DNA polymerase</keyword>
<dbReference type="InterPro" id="IPR012337">
    <property type="entry name" value="RNaseH-like_sf"/>
</dbReference>
<dbReference type="GO" id="GO:0003964">
    <property type="term" value="F:RNA-directed DNA polymerase activity"/>
    <property type="evidence" value="ECO:0007669"/>
    <property type="project" value="UniProtKB-KW"/>
</dbReference>
<keyword evidence="8" id="KW-0255">Endonuclease</keyword>
<dbReference type="GO" id="GO:0003887">
    <property type="term" value="F:DNA-directed DNA polymerase activity"/>
    <property type="evidence" value="ECO:0007669"/>
    <property type="project" value="UniProtKB-KW"/>
</dbReference>
<dbReference type="SUPFAM" id="SSF56672">
    <property type="entry name" value="DNA/RNA polymerases"/>
    <property type="match status" value="1"/>
</dbReference>
<comment type="caution">
    <text evidence="20">The sequence shown here is derived from an EMBL/GenBank/DDBJ whole genome shotgun (WGS) entry which is preliminary data.</text>
</comment>
<dbReference type="InterPro" id="IPR036875">
    <property type="entry name" value="Znf_CCHC_sf"/>
</dbReference>
<protein>
    <recommendedName>
        <fullName evidence="19">Integrase catalytic domain-containing protein</fullName>
    </recommendedName>
</protein>
<comment type="function">
    <text evidence="1">The aspartyl protease (PR) mediates the proteolytic cleavages of the Gag and Gag-Pol polyproteins after assembly of the VLP.</text>
</comment>
<feature type="region of interest" description="Disordered" evidence="18">
    <location>
        <begin position="651"/>
        <end position="752"/>
    </location>
</feature>
<evidence type="ECO:0000313" key="21">
    <source>
        <dbReference type="Proteomes" id="UP000481153"/>
    </source>
</evidence>
<evidence type="ECO:0000313" key="20">
    <source>
        <dbReference type="EMBL" id="KAF0732041.1"/>
    </source>
</evidence>
<dbReference type="VEuPathDB" id="FungiDB:AeMF1_006306"/>
<evidence type="ECO:0000256" key="1">
    <source>
        <dbReference type="ARBA" id="ARBA00002180"/>
    </source>
</evidence>
<feature type="domain" description="Integrase catalytic" evidence="19">
    <location>
        <begin position="404"/>
        <end position="572"/>
    </location>
</feature>
<feature type="region of interest" description="Disordered" evidence="18">
    <location>
        <begin position="1319"/>
        <end position="1354"/>
    </location>
</feature>
<accession>A0A6G0WWX9</accession>
<dbReference type="InterPro" id="IPR036397">
    <property type="entry name" value="RNaseH_sf"/>
</dbReference>
<dbReference type="PROSITE" id="PS50994">
    <property type="entry name" value="INTEGRASE"/>
    <property type="match status" value="1"/>
</dbReference>
<dbReference type="Proteomes" id="UP000481153">
    <property type="component" value="Unassembled WGS sequence"/>
</dbReference>
<keyword evidence="3" id="KW-0645">Protease</keyword>
<keyword evidence="14" id="KW-0548">Nucleotidyltransferase</keyword>
<dbReference type="Pfam" id="PF22936">
    <property type="entry name" value="Pol_BBD"/>
    <property type="match status" value="1"/>
</dbReference>
<dbReference type="PANTHER" id="PTHR42648">
    <property type="entry name" value="TRANSPOSASE, PUTATIVE-RELATED"/>
    <property type="match status" value="1"/>
</dbReference>
<dbReference type="InterPro" id="IPR013103">
    <property type="entry name" value="RVT_2"/>
</dbReference>
<keyword evidence="7" id="KW-0064">Aspartyl protease</keyword>
<dbReference type="InterPro" id="IPR054722">
    <property type="entry name" value="PolX-like_BBD"/>
</dbReference>
<evidence type="ECO:0000256" key="7">
    <source>
        <dbReference type="ARBA" id="ARBA00022750"/>
    </source>
</evidence>
<dbReference type="GO" id="GO:0008270">
    <property type="term" value="F:zinc ion binding"/>
    <property type="evidence" value="ECO:0007669"/>
    <property type="project" value="InterPro"/>
</dbReference>
<dbReference type="SUPFAM" id="SSF53098">
    <property type="entry name" value="Ribonuclease H-like"/>
    <property type="match status" value="1"/>
</dbReference>
<dbReference type="PANTHER" id="PTHR42648:SF11">
    <property type="entry name" value="TRANSPOSON TY4-P GAG-POL POLYPROTEIN"/>
    <property type="match status" value="1"/>
</dbReference>
<dbReference type="SUPFAM" id="SSF57756">
    <property type="entry name" value="Retrovirus zinc finger-like domains"/>
    <property type="match status" value="1"/>
</dbReference>
<keyword evidence="9" id="KW-0378">Hydrolase</keyword>
<evidence type="ECO:0000256" key="16">
    <source>
        <dbReference type="ARBA" id="ARBA00023172"/>
    </source>
</evidence>
<evidence type="ECO:0000256" key="10">
    <source>
        <dbReference type="ARBA" id="ARBA00022840"/>
    </source>
</evidence>
<dbReference type="InterPro" id="IPR043502">
    <property type="entry name" value="DNA/RNA_pol_sf"/>
</dbReference>
<organism evidence="20 21">
    <name type="scientific">Aphanomyces euteiches</name>
    <dbReference type="NCBI Taxonomy" id="100861"/>
    <lineage>
        <taxon>Eukaryota</taxon>
        <taxon>Sar</taxon>
        <taxon>Stramenopiles</taxon>
        <taxon>Oomycota</taxon>
        <taxon>Saprolegniomycetes</taxon>
        <taxon>Saprolegniales</taxon>
        <taxon>Verrucalvaceae</taxon>
        <taxon>Aphanomyces</taxon>
    </lineage>
</organism>
<feature type="compositionally biased region" description="Low complexity" evidence="18">
    <location>
        <begin position="726"/>
        <end position="739"/>
    </location>
</feature>
<keyword evidence="2" id="KW-1188">Viral release from host cell</keyword>
<keyword evidence="21" id="KW-1185">Reference proteome</keyword>
<keyword evidence="6" id="KW-0547">Nucleotide-binding</keyword>
<dbReference type="GO" id="GO:0006310">
    <property type="term" value="P:DNA recombination"/>
    <property type="evidence" value="ECO:0007669"/>
    <property type="project" value="UniProtKB-KW"/>
</dbReference>
<dbReference type="GO" id="GO:0003676">
    <property type="term" value="F:nucleic acid binding"/>
    <property type="evidence" value="ECO:0007669"/>
    <property type="project" value="InterPro"/>
</dbReference>
<keyword evidence="13" id="KW-0695">RNA-directed DNA polymerase</keyword>
<reference evidence="20 21" key="1">
    <citation type="submission" date="2019-07" db="EMBL/GenBank/DDBJ databases">
        <title>Genomics analysis of Aphanomyces spp. identifies a new class of oomycete effector associated with host adaptation.</title>
        <authorList>
            <person name="Gaulin E."/>
        </authorList>
    </citation>
    <scope>NUCLEOTIDE SEQUENCE [LARGE SCALE GENOMIC DNA]</scope>
    <source>
        <strain evidence="20 21">ATCC 201684</strain>
    </source>
</reference>
<keyword evidence="4" id="KW-0540">Nuclease</keyword>
<dbReference type="Gene3D" id="3.30.420.10">
    <property type="entry name" value="Ribonuclease H-like superfamily/Ribonuclease H"/>
    <property type="match status" value="1"/>
</dbReference>
<keyword evidence="11" id="KW-0460">Magnesium</keyword>
<evidence type="ECO:0000256" key="8">
    <source>
        <dbReference type="ARBA" id="ARBA00022759"/>
    </source>
</evidence>
<evidence type="ECO:0000256" key="2">
    <source>
        <dbReference type="ARBA" id="ARBA00022612"/>
    </source>
</evidence>
<evidence type="ECO:0000256" key="3">
    <source>
        <dbReference type="ARBA" id="ARBA00022670"/>
    </source>
</evidence>
<keyword evidence="12" id="KW-0229">DNA integration</keyword>
<dbReference type="InterPro" id="IPR057670">
    <property type="entry name" value="SH3_retrovirus"/>
</dbReference>
<dbReference type="GO" id="GO:0015074">
    <property type="term" value="P:DNA integration"/>
    <property type="evidence" value="ECO:0007669"/>
    <property type="project" value="UniProtKB-KW"/>
</dbReference>
<feature type="compositionally biased region" description="Acidic residues" evidence="18">
    <location>
        <begin position="654"/>
        <end position="664"/>
    </location>
</feature>
<gene>
    <name evidence="20" type="ORF">Ae201684_010694</name>
</gene>
<dbReference type="EMBL" id="VJMJ01000137">
    <property type="protein sequence ID" value="KAF0732041.1"/>
    <property type="molecule type" value="Genomic_DNA"/>
</dbReference>
<evidence type="ECO:0000256" key="9">
    <source>
        <dbReference type="ARBA" id="ARBA00022801"/>
    </source>
</evidence>
<evidence type="ECO:0000256" key="14">
    <source>
        <dbReference type="ARBA" id="ARBA00022932"/>
    </source>
</evidence>
<evidence type="ECO:0000256" key="12">
    <source>
        <dbReference type="ARBA" id="ARBA00022908"/>
    </source>
</evidence>
<dbReference type="InterPro" id="IPR039537">
    <property type="entry name" value="Retrotran_Ty1/copia-like"/>
</dbReference>
<name>A0A6G0WWX9_9STRA</name>
<dbReference type="VEuPathDB" id="FungiDB:AeMF1_003758"/>
<dbReference type="Pfam" id="PF25597">
    <property type="entry name" value="SH3_retrovirus"/>
    <property type="match status" value="1"/>
</dbReference>
<keyword evidence="15" id="KW-0917">Virion maturation</keyword>
<evidence type="ECO:0000256" key="13">
    <source>
        <dbReference type="ARBA" id="ARBA00022918"/>
    </source>
</evidence>
<dbReference type="Pfam" id="PF00665">
    <property type="entry name" value="rve"/>
    <property type="match status" value="1"/>
</dbReference>
<dbReference type="GO" id="GO:0004519">
    <property type="term" value="F:endonuclease activity"/>
    <property type="evidence" value="ECO:0007669"/>
    <property type="project" value="UniProtKB-KW"/>
</dbReference>
<evidence type="ECO:0000256" key="5">
    <source>
        <dbReference type="ARBA" id="ARBA00022723"/>
    </source>
</evidence>
<evidence type="ECO:0000256" key="17">
    <source>
        <dbReference type="ARBA" id="ARBA00023268"/>
    </source>
</evidence>
<keyword evidence="5" id="KW-0479">Metal-binding</keyword>
<dbReference type="Pfam" id="PF07727">
    <property type="entry name" value="RVT_2"/>
    <property type="match status" value="1"/>
</dbReference>
<keyword evidence="10" id="KW-0067">ATP-binding</keyword>
<sequence length="1354" mass="151111">MRTLPLRITTSQKTEVDRLATLSDFYGMNWNKKQESLPQFLERYEIVLLRLRESGDDITKFTTVNRLLQLMPWELRHVTHQVTASKSFNADFSRVRALLETEYKAAVTSGALIAPRGASNDDRALNALHGNGRRDKQPKKGEYHWCGKKGHWQPDCPAKVAGRPRKSKPYQANMKRETTSNQALDQDTWTFTVTIDGSGDDMALHVDTKAMRIIVDSGASSHMTGDASLLTDVVDCSRTVVVANGERARATKMGTMRVATSHGTTLMLTKVLLVEGMPHTLLSVAAIMRKNSRCRLTFNDSTCSIEHQGVALATGRLDATQKVYILELAPTMDHANVAAKTHNTPMTKSELWHHRAEHLPIAAINRCGALGLGTPDNLATPTTKCEFCVQAKMSMVPTPKTHARSFRPGECWVSDTKGPMRTSTVGGCKYYTLYLDVATGYKIVRFVHSTDAATQLENWKKIMAWSKTQTGNQVKVFRSDGGSEYSSNDFEETLEKHGIHHESSVPDNQWQNGMAERAHRSLMEMAMAMLAHAGLAKRWWAEAVNTAAFIQNRVIHGPAASATPIHALTGHRAKLDKLRVFGCVAYNMVKDPTRRDKLAPKATKCVFMGYAEHQKAWKLYDLESNKMVTRVHITFSEGEFLGDRTKLDDYLVTTDDDDDDDEEVPSGNNEPRVKPPTSSDEAQVPPQKPCHFRSPQAIGLLDRFKKNKGGTLTGNDRTVTPSGMTLRPRSSLRPPSRELGNGQGSRTPTNDQLHVSENLDDLLRDMRAASAEANANMTINESHVQTSLTIDGIEFACSAVAPAIDVPQSHREAMASKDHDEWAKAEQIELKQLRDAGTWKLAELPPGRKSIGSRWTYAKKTNATGEVVRYKARLVCKGFSQVEEIDYVVTYSPVVKMTTIRVCMAAAVNKKYIVLQADADTAFVQALMDKDVLIYVDQPPGYEDGTHRKMLLIKALYGLKQAALAWYKHCRKIVVGLGFHASAYDPCLYLRRNGDELEMIATYVDDFLIFARTQAKADTILDLLEAKMKLKRQGEINFFLGINIKYDKSKRIITMIQDAYARKILENFGITDCHGYATPEVDDREDLWHDDSQPQVDQVVYRSMVGSPMYLMTCTRPDIAHAVQRLSRHLHDPRAPHLVGAKRVLRYVKQTLDIDLTFRARETQLIGYCDASWATRPDRRSTSGFICFVGGSPVSWQSASQRVVAMSTCEAEYVALAELAKEMVWLRGLLEDMRMHQDGPSLTCCDNKAAISTSESVGIATRSKHIDVRHHFIRQLAEDRVICLRHVDTADQLADALTKVSTKAAIDKFKTDAMAVGKDSKISQSEYSGTDQSEVKKRSKHSATIAEDPAAVPT</sequence>
<evidence type="ECO:0000256" key="4">
    <source>
        <dbReference type="ARBA" id="ARBA00022722"/>
    </source>
</evidence>
<dbReference type="GO" id="GO:0006508">
    <property type="term" value="P:proteolysis"/>
    <property type="evidence" value="ECO:0007669"/>
    <property type="project" value="UniProtKB-KW"/>
</dbReference>